<protein>
    <submittedName>
        <fullName evidence="1">Uncharacterized protein</fullName>
    </submittedName>
</protein>
<comment type="caution">
    <text evidence="1">The sequence shown here is derived from an EMBL/GenBank/DDBJ whole genome shotgun (WGS) entry which is preliminary data.</text>
</comment>
<accession>A0A811PIT3</accession>
<dbReference type="Proteomes" id="UP000604825">
    <property type="component" value="Unassembled WGS sequence"/>
</dbReference>
<reference evidence="1" key="1">
    <citation type="submission" date="2020-10" db="EMBL/GenBank/DDBJ databases">
        <authorList>
            <person name="Han B."/>
            <person name="Lu T."/>
            <person name="Zhao Q."/>
            <person name="Huang X."/>
            <person name="Zhao Y."/>
        </authorList>
    </citation>
    <scope>NUCLEOTIDE SEQUENCE</scope>
</reference>
<organism evidence="1 2">
    <name type="scientific">Miscanthus lutarioriparius</name>
    <dbReference type="NCBI Taxonomy" id="422564"/>
    <lineage>
        <taxon>Eukaryota</taxon>
        <taxon>Viridiplantae</taxon>
        <taxon>Streptophyta</taxon>
        <taxon>Embryophyta</taxon>
        <taxon>Tracheophyta</taxon>
        <taxon>Spermatophyta</taxon>
        <taxon>Magnoliopsida</taxon>
        <taxon>Liliopsida</taxon>
        <taxon>Poales</taxon>
        <taxon>Poaceae</taxon>
        <taxon>PACMAD clade</taxon>
        <taxon>Panicoideae</taxon>
        <taxon>Andropogonodae</taxon>
        <taxon>Andropogoneae</taxon>
        <taxon>Saccharinae</taxon>
        <taxon>Miscanthus</taxon>
    </lineage>
</organism>
<proteinExistence type="predicted"/>
<keyword evidence="2" id="KW-1185">Reference proteome</keyword>
<name>A0A811PIT3_9POAL</name>
<evidence type="ECO:0000313" key="2">
    <source>
        <dbReference type="Proteomes" id="UP000604825"/>
    </source>
</evidence>
<sequence length="97" mass="10462">MGLMLSAITIFILKGTEDVLQTFAGIVQFSSATTLLPSDVWSSLSFWTTLPIHGVFAWWPKSKDWILADAATHATTVLSAANGTDGWFFPTRAVASA</sequence>
<dbReference type="AlphaFoldDB" id="A0A811PIT3"/>
<gene>
    <name evidence="1" type="ORF">NCGR_LOCUS27840</name>
</gene>
<evidence type="ECO:0000313" key="1">
    <source>
        <dbReference type="EMBL" id="CAD6242317.1"/>
    </source>
</evidence>
<dbReference type="EMBL" id="CAJGYO010000007">
    <property type="protein sequence ID" value="CAD6242317.1"/>
    <property type="molecule type" value="Genomic_DNA"/>
</dbReference>